<feature type="region of interest" description="Disordered" evidence="1">
    <location>
        <begin position="404"/>
        <end position="541"/>
    </location>
</feature>
<feature type="compositionally biased region" description="Basic and acidic residues" evidence="1">
    <location>
        <begin position="369"/>
        <end position="378"/>
    </location>
</feature>
<dbReference type="InterPro" id="IPR011009">
    <property type="entry name" value="Kinase-like_dom_sf"/>
</dbReference>
<feature type="compositionally biased region" description="Polar residues" evidence="1">
    <location>
        <begin position="432"/>
        <end position="450"/>
    </location>
</feature>
<dbReference type="Pfam" id="PF07714">
    <property type="entry name" value="PK_Tyr_Ser-Thr"/>
    <property type="match status" value="1"/>
</dbReference>
<feature type="compositionally biased region" description="Polar residues" evidence="1">
    <location>
        <begin position="404"/>
        <end position="425"/>
    </location>
</feature>
<evidence type="ECO:0000259" key="2">
    <source>
        <dbReference type="PROSITE" id="PS50011"/>
    </source>
</evidence>
<dbReference type="InterPro" id="IPR001245">
    <property type="entry name" value="Ser-Thr/Tyr_kinase_cat_dom"/>
</dbReference>
<proteinExistence type="predicted"/>
<keyword evidence="3" id="KW-0675">Receptor</keyword>
<dbReference type="Proteomes" id="UP001437256">
    <property type="component" value="Unassembled WGS sequence"/>
</dbReference>
<feature type="compositionally biased region" description="Acidic residues" evidence="1">
    <location>
        <begin position="56"/>
        <end position="67"/>
    </location>
</feature>
<feature type="region of interest" description="Disordered" evidence="1">
    <location>
        <begin position="43"/>
        <end position="67"/>
    </location>
</feature>
<gene>
    <name evidence="3" type="primary">IRAK4</name>
    <name evidence="3" type="ORF">AAF712_016123</name>
</gene>
<organism evidence="3 4">
    <name type="scientific">Marasmius tenuissimus</name>
    <dbReference type="NCBI Taxonomy" id="585030"/>
    <lineage>
        <taxon>Eukaryota</taxon>
        <taxon>Fungi</taxon>
        <taxon>Dikarya</taxon>
        <taxon>Basidiomycota</taxon>
        <taxon>Agaricomycotina</taxon>
        <taxon>Agaricomycetes</taxon>
        <taxon>Agaricomycetidae</taxon>
        <taxon>Agaricales</taxon>
        <taxon>Marasmiineae</taxon>
        <taxon>Marasmiaceae</taxon>
        <taxon>Marasmius</taxon>
    </lineage>
</organism>
<feature type="region of interest" description="Disordered" evidence="1">
    <location>
        <begin position="351"/>
        <end position="379"/>
    </location>
</feature>
<dbReference type="Gene3D" id="1.10.510.10">
    <property type="entry name" value="Transferase(Phosphotransferase) domain 1"/>
    <property type="match status" value="1"/>
</dbReference>
<dbReference type="InterPro" id="IPR000719">
    <property type="entry name" value="Prot_kinase_dom"/>
</dbReference>
<dbReference type="PROSITE" id="PS50011">
    <property type="entry name" value="PROTEIN_KINASE_DOM"/>
    <property type="match status" value="1"/>
</dbReference>
<dbReference type="GO" id="GO:0004674">
    <property type="term" value="F:protein serine/threonine kinase activity"/>
    <property type="evidence" value="ECO:0007669"/>
    <property type="project" value="UniProtKB-EC"/>
</dbReference>
<feature type="domain" description="Protein kinase" evidence="2">
    <location>
        <begin position="141"/>
        <end position="541"/>
    </location>
</feature>
<dbReference type="PANTHER" id="PTHR44329">
    <property type="entry name" value="SERINE/THREONINE-PROTEIN KINASE TNNI3K-RELATED"/>
    <property type="match status" value="1"/>
</dbReference>
<evidence type="ECO:0000256" key="1">
    <source>
        <dbReference type="SAM" id="MobiDB-lite"/>
    </source>
</evidence>
<dbReference type="EC" id="2.7.11.1" evidence="3"/>
<name>A0ABR2Z8R5_9AGAR</name>
<sequence length="667" mass="73635">MAVPYAYPMQQGPTNGINGGCNANFGNAIQNFNHGRDLVQNNAGGRIDINNRNRDDEDDEDDDEDQPLDAVMFKKELKAFKRQYPLDDDELRKLDGQNYLDRWQRLIITALSGELTLGSSKADILDAMVQLSNVSGLAPKCLRVQDVGIEVGGPIQDAQLTDVEVFKGNIGALDVLMKTLKKQLDVSDLKTLLKHAVAWQKLDHRNVLPFLGLYYFDESRERLCAVYTWMEQHNFGEIDASEVASETLNKLAQGTVDGLEYIHNQKVIHGGLRTSTFLTDSSDVARIADLGLAQLLGKAADKSEDSDKYNCAYALYKLYGGSVSSKRPPSRPPHVSDEIWGVLQGWLTKANNNETIRKDPPTSTQTPVRDPERRRSQDHVLPPIIARNYDVLPHASHFNNGDNAHFSTAGGNQFNSNANRTQNFNCGRDHNLNNGSGPLSVNNKGQQAPNSVAYPLPSISAGYDKDSGEGTQNVNAGRDQNANHDGGAFTINKDNRNVRGSSPTAQAPTDLDRVERREPAHSPSPRDGIPNARPPSGEPLSSEVLASKQDAFRKLLTDQEEYEGVLGLDGDDAQSVLDNWQQLSEHTQDVNLRSSIIHAIIELSEISGLFPRCLQIKGVEDVSEYPVEYGGFADIWTGSIGGVRVALKVVRYRNHSQEKHEPLIKVR</sequence>
<keyword evidence="3" id="KW-0418">Kinase</keyword>
<evidence type="ECO:0000313" key="3">
    <source>
        <dbReference type="EMBL" id="KAL0057241.1"/>
    </source>
</evidence>
<evidence type="ECO:0000313" key="4">
    <source>
        <dbReference type="Proteomes" id="UP001437256"/>
    </source>
</evidence>
<comment type="caution">
    <text evidence="3">The sequence shown here is derived from an EMBL/GenBank/DDBJ whole genome shotgun (WGS) entry which is preliminary data.</text>
</comment>
<feature type="compositionally biased region" description="Basic and acidic residues" evidence="1">
    <location>
        <begin position="510"/>
        <end position="520"/>
    </location>
</feature>
<dbReference type="InterPro" id="IPR051681">
    <property type="entry name" value="Ser/Thr_Kinases-Pseudokinases"/>
</dbReference>
<keyword evidence="3" id="KW-0808">Transferase</keyword>
<accession>A0ABR2Z8R5</accession>
<feature type="compositionally biased region" description="Polar residues" evidence="1">
    <location>
        <begin position="469"/>
        <end position="480"/>
    </location>
</feature>
<reference evidence="3 4" key="1">
    <citation type="submission" date="2024-05" db="EMBL/GenBank/DDBJ databases">
        <title>A draft genome resource for the thread blight pathogen Marasmius tenuissimus strain MS-2.</title>
        <authorList>
            <person name="Yulfo-Soto G.E."/>
            <person name="Baruah I.K."/>
            <person name="Amoako-Attah I."/>
            <person name="Bukari Y."/>
            <person name="Meinhardt L.W."/>
            <person name="Bailey B.A."/>
            <person name="Cohen S.P."/>
        </authorList>
    </citation>
    <scope>NUCLEOTIDE SEQUENCE [LARGE SCALE GENOMIC DNA]</scope>
    <source>
        <strain evidence="3 4">MS-2</strain>
    </source>
</reference>
<protein>
    <submittedName>
        <fullName evidence="3">Interleukin-1 receptor-associated kinase 4</fullName>
        <ecNumber evidence="3">2.7.11.1</ecNumber>
    </submittedName>
</protein>
<dbReference type="SUPFAM" id="SSF56112">
    <property type="entry name" value="Protein kinase-like (PK-like)"/>
    <property type="match status" value="1"/>
</dbReference>
<dbReference type="EMBL" id="JBBXMP010000615">
    <property type="protein sequence ID" value="KAL0057241.1"/>
    <property type="molecule type" value="Genomic_DNA"/>
</dbReference>
<keyword evidence="4" id="KW-1185">Reference proteome</keyword>
<feature type="compositionally biased region" description="Polar residues" evidence="1">
    <location>
        <begin position="498"/>
        <end position="507"/>
    </location>
</feature>